<sequence>MDIGYILAYVICFIIIAYGINFSKNKKTNANMLVAKGVLYFFLAIAVFVNVCTKGNTERSVTGLTLGIAIIEGSTALKDGIEKMKQYFENQNK</sequence>
<dbReference type="STRING" id="515619.EUBREC_1304"/>
<evidence type="ECO:0000313" key="3">
    <source>
        <dbReference type="Proteomes" id="UP000001477"/>
    </source>
</evidence>
<dbReference type="RefSeq" id="WP_012742163.1">
    <property type="nucleotide sequence ID" value="NC_012781.1"/>
</dbReference>
<name>C4Z847_AGARV</name>
<dbReference type="GeneID" id="86988135"/>
<feature type="transmembrane region" description="Helical" evidence="1">
    <location>
        <begin position="6"/>
        <end position="23"/>
    </location>
</feature>
<dbReference type="Proteomes" id="UP000001477">
    <property type="component" value="Chromosome"/>
</dbReference>
<dbReference type="PaxDb" id="515619-EUBREC_1304"/>
<organism evidence="2 3">
    <name type="scientific">Agathobacter rectalis (strain ATCC 33656 / DSM 3377 / JCM 17463 / KCTC 5835 / VPI 0990)</name>
    <name type="common">Eubacterium rectale</name>
    <dbReference type="NCBI Taxonomy" id="515619"/>
    <lineage>
        <taxon>Bacteria</taxon>
        <taxon>Bacillati</taxon>
        <taxon>Bacillota</taxon>
        <taxon>Clostridia</taxon>
        <taxon>Lachnospirales</taxon>
        <taxon>Lachnospiraceae</taxon>
        <taxon>Agathobacter</taxon>
    </lineage>
</organism>
<protein>
    <submittedName>
        <fullName evidence="2">Uncharacterized protein</fullName>
    </submittedName>
</protein>
<proteinExistence type="predicted"/>
<keyword evidence="1" id="KW-0472">Membrane</keyword>
<keyword evidence="1" id="KW-1133">Transmembrane helix</keyword>
<gene>
    <name evidence="2" type="ordered locus">EUBREC_1304</name>
</gene>
<dbReference type="AlphaFoldDB" id="C4Z847"/>
<accession>C4Z847</accession>
<dbReference type="KEGG" id="ere:EUBREC_1304"/>
<evidence type="ECO:0000313" key="2">
    <source>
        <dbReference type="EMBL" id="ACR75064.1"/>
    </source>
</evidence>
<dbReference type="HOGENOM" id="CLU_2395331_0_0_9"/>
<reference evidence="2 3" key="1">
    <citation type="journal article" date="2009" name="Proc. Natl. Acad. Sci. U.S.A.">
        <title>Characterizing a model human gut microbiota composed of members of its two dominant bacterial phyla.</title>
        <authorList>
            <person name="Mahowald M.A."/>
            <person name="Rey F.E."/>
            <person name="Seedorf H."/>
            <person name="Turnbaugh P.J."/>
            <person name="Fulton R.S."/>
            <person name="Wollam A."/>
            <person name="Shah N."/>
            <person name="Wang C."/>
            <person name="Magrini V."/>
            <person name="Wilson R.K."/>
            <person name="Cantarel B.L."/>
            <person name="Coutinho P.M."/>
            <person name="Henrissat B."/>
            <person name="Crock L.W."/>
            <person name="Russell A."/>
            <person name="Verberkmoes N.C."/>
            <person name="Hettich R.L."/>
            <person name="Gordon J.I."/>
        </authorList>
    </citation>
    <scope>NUCLEOTIDE SEQUENCE [LARGE SCALE GENOMIC DNA]</scope>
    <source>
        <strain evidence="3">ATCC 33656 / DSM 3377 / JCM 17463 / KCTC 5835 / LMG 30912 / VPI 0990</strain>
    </source>
</reference>
<feature type="transmembrane region" description="Helical" evidence="1">
    <location>
        <begin position="30"/>
        <end position="49"/>
    </location>
</feature>
<evidence type="ECO:0000256" key="1">
    <source>
        <dbReference type="SAM" id="Phobius"/>
    </source>
</evidence>
<dbReference type="EMBL" id="CP001107">
    <property type="protein sequence ID" value="ACR75064.1"/>
    <property type="molecule type" value="Genomic_DNA"/>
</dbReference>
<keyword evidence="1" id="KW-0812">Transmembrane</keyword>